<organism evidence="2 3">
    <name type="scientific">Candidatus Magnetobacterium bavaricum</name>
    <dbReference type="NCBI Taxonomy" id="29290"/>
    <lineage>
        <taxon>Bacteria</taxon>
        <taxon>Pseudomonadati</taxon>
        <taxon>Nitrospirota</taxon>
        <taxon>Thermodesulfovibrionia</taxon>
        <taxon>Thermodesulfovibrionales</taxon>
        <taxon>Candidatus Magnetobacteriaceae</taxon>
        <taxon>Candidatus Magnetobacterium</taxon>
    </lineage>
</organism>
<feature type="region of interest" description="Disordered" evidence="1">
    <location>
        <begin position="1"/>
        <end position="87"/>
    </location>
</feature>
<dbReference type="Proteomes" id="UP000033423">
    <property type="component" value="Unassembled WGS sequence"/>
</dbReference>
<feature type="compositionally biased region" description="Polar residues" evidence="1">
    <location>
        <begin position="54"/>
        <end position="87"/>
    </location>
</feature>
<protein>
    <submittedName>
        <fullName evidence="2">Uncharacterized protein</fullName>
    </submittedName>
</protein>
<evidence type="ECO:0000256" key="1">
    <source>
        <dbReference type="SAM" id="MobiDB-lite"/>
    </source>
</evidence>
<evidence type="ECO:0000313" key="2">
    <source>
        <dbReference type="EMBL" id="KJU82828.1"/>
    </source>
</evidence>
<evidence type="ECO:0000313" key="3">
    <source>
        <dbReference type="Proteomes" id="UP000033423"/>
    </source>
</evidence>
<comment type="caution">
    <text evidence="2">The sequence shown here is derived from an EMBL/GenBank/DDBJ whole genome shotgun (WGS) entry which is preliminary data.</text>
</comment>
<gene>
    <name evidence="2" type="ORF">MBAV_004978</name>
</gene>
<accession>A0A0F3GQA5</accession>
<dbReference type="AlphaFoldDB" id="A0A0F3GQA5"/>
<keyword evidence="3" id="KW-1185">Reference proteome</keyword>
<feature type="compositionally biased region" description="Low complexity" evidence="1">
    <location>
        <begin position="23"/>
        <end position="46"/>
    </location>
</feature>
<proteinExistence type="predicted"/>
<dbReference type="EMBL" id="LACI01002153">
    <property type="protein sequence ID" value="KJU82828.1"/>
    <property type="molecule type" value="Genomic_DNA"/>
</dbReference>
<sequence>MGPSSSIRRPRMPASNQSSDANSTSPRAAATTETRPTPRGRTSTSSCWPRTPKATRTSCRLSQRPTPKGSTTDRASTWSCCNNTTRA</sequence>
<name>A0A0F3GQA5_9BACT</name>
<reference evidence="2 3" key="1">
    <citation type="submission" date="2015-02" db="EMBL/GenBank/DDBJ databases">
        <title>Single-cell genomics of uncultivated deep-branching MTB reveals a conserved set of magnetosome genes.</title>
        <authorList>
            <person name="Kolinko S."/>
            <person name="Richter M."/>
            <person name="Glockner F.O."/>
            <person name="Brachmann A."/>
            <person name="Schuler D."/>
        </authorList>
    </citation>
    <scope>NUCLEOTIDE SEQUENCE [LARGE SCALE GENOMIC DNA]</scope>
    <source>
        <strain evidence="2">TM-1</strain>
    </source>
</reference>